<evidence type="ECO:0008006" key="3">
    <source>
        <dbReference type="Google" id="ProtNLM"/>
    </source>
</evidence>
<dbReference type="RefSeq" id="WP_126686537.1">
    <property type="nucleotide sequence ID" value="NZ_RYYV01000021.1"/>
</dbReference>
<comment type="caution">
    <text evidence="1">The sequence shown here is derived from an EMBL/GenBank/DDBJ whole genome shotgun (WGS) entry which is preliminary data.</text>
</comment>
<dbReference type="EMBL" id="RYYV01000021">
    <property type="protein sequence ID" value="RUL70881.1"/>
    <property type="molecule type" value="Genomic_DNA"/>
</dbReference>
<evidence type="ECO:0000313" key="2">
    <source>
        <dbReference type="Proteomes" id="UP000274358"/>
    </source>
</evidence>
<keyword evidence="2" id="KW-1185">Reference proteome</keyword>
<proteinExistence type="predicted"/>
<accession>A0A3S0S7F8</accession>
<dbReference type="AlphaFoldDB" id="A0A3S0S7F8"/>
<reference evidence="1 2" key="1">
    <citation type="submission" date="2018-12" db="EMBL/GenBank/DDBJ databases">
        <title>Dyella dinghuensis sp. nov. DHOA06 and Dyella choica sp. nov. 4M-K27, isolated from forest soil.</title>
        <authorList>
            <person name="Qiu L.-H."/>
            <person name="Gao Z.-H."/>
        </authorList>
    </citation>
    <scope>NUCLEOTIDE SEQUENCE [LARGE SCALE GENOMIC DNA]</scope>
    <source>
        <strain evidence="1 2">4M-K27</strain>
    </source>
</reference>
<name>A0A3S0S7F8_9GAMM</name>
<protein>
    <recommendedName>
        <fullName evidence="3">DUF2946 domain-containing protein</fullName>
    </recommendedName>
</protein>
<organism evidence="1 2">
    <name type="scientific">Dyella choica</name>
    <dbReference type="NCBI Taxonomy" id="1927959"/>
    <lineage>
        <taxon>Bacteria</taxon>
        <taxon>Pseudomonadati</taxon>
        <taxon>Pseudomonadota</taxon>
        <taxon>Gammaproteobacteria</taxon>
        <taxon>Lysobacterales</taxon>
        <taxon>Rhodanobacteraceae</taxon>
        <taxon>Dyella</taxon>
    </lineage>
</organism>
<dbReference type="OrthoDB" id="5955572at2"/>
<dbReference type="Proteomes" id="UP000274358">
    <property type="component" value="Unassembled WGS sequence"/>
</dbReference>
<sequence>MRMRLRRRHRRVLWIGMALFCLLFQQVAMAGYVCNLETQRSAALTGTCAEMAANQHGYAHAHADPRCTEHCAPSQAAQSADHAPTVPPLILSALSLPSSGAMAIAPKQACLDDPLQHRLEPPPMLRFCTLLI</sequence>
<gene>
    <name evidence="1" type="ORF">EKH80_19835</name>
</gene>
<evidence type="ECO:0000313" key="1">
    <source>
        <dbReference type="EMBL" id="RUL70881.1"/>
    </source>
</evidence>